<keyword evidence="3" id="KW-1185">Reference proteome</keyword>
<accession>A0A804NBU3</accession>
<dbReference type="EnsemblPlants" id="Zm00001eb149910_T001">
    <property type="protein sequence ID" value="Zm00001eb149910_P001"/>
    <property type="gene ID" value="Zm00001eb149910"/>
</dbReference>
<organism evidence="2 3">
    <name type="scientific">Zea mays</name>
    <name type="common">Maize</name>
    <dbReference type="NCBI Taxonomy" id="4577"/>
    <lineage>
        <taxon>Eukaryota</taxon>
        <taxon>Viridiplantae</taxon>
        <taxon>Streptophyta</taxon>
        <taxon>Embryophyta</taxon>
        <taxon>Tracheophyta</taxon>
        <taxon>Spermatophyta</taxon>
        <taxon>Magnoliopsida</taxon>
        <taxon>Liliopsida</taxon>
        <taxon>Poales</taxon>
        <taxon>Poaceae</taxon>
        <taxon>PACMAD clade</taxon>
        <taxon>Panicoideae</taxon>
        <taxon>Andropogonodae</taxon>
        <taxon>Andropogoneae</taxon>
        <taxon>Tripsacinae</taxon>
        <taxon>Zea</taxon>
    </lineage>
</organism>
<dbReference type="Gramene" id="Zm00001eb149910_T001">
    <property type="protein sequence ID" value="Zm00001eb149910_P001"/>
    <property type="gene ID" value="Zm00001eb149910"/>
</dbReference>
<name>A0A804NBU3_MAIZE</name>
<reference evidence="2" key="2">
    <citation type="submission" date="2019-07" db="EMBL/GenBank/DDBJ databases">
        <authorList>
            <person name="Seetharam A."/>
            <person name="Woodhouse M."/>
            <person name="Cannon E."/>
        </authorList>
    </citation>
    <scope>NUCLEOTIDE SEQUENCE [LARGE SCALE GENOMIC DNA]</scope>
    <source>
        <strain evidence="2">cv. B73</strain>
    </source>
</reference>
<sequence length="165" mass="18641">MSSMTPHLPQAPRRPRPRELATPSSLSSLFISMTLLDAYAKTSRLELVLQVLGEMPSRNVVSRTMPVASLASLTLKGSARKSSRTCQTRTRGSWTSQLLYMHTANYLASFKIVMICSNELEASIHCNLCGTRVLFEKANEILMEERNIQCEYFHHQHPQVESLDE</sequence>
<feature type="region of interest" description="Disordered" evidence="1">
    <location>
        <begin position="1"/>
        <end position="20"/>
    </location>
</feature>
<evidence type="ECO:0000313" key="2">
    <source>
        <dbReference type="EnsemblPlants" id="Zm00001eb149910_P001"/>
    </source>
</evidence>
<reference evidence="3" key="1">
    <citation type="submission" date="2015-12" db="EMBL/GenBank/DDBJ databases">
        <title>Update maize B73 reference genome by single molecule sequencing technologies.</title>
        <authorList>
            <consortium name="Maize Genome Sequencing Project"/>
            <person name="Ware D."/>
        </authorList>
    </citation>
    <scope>NUCLEOTIDE SEQUENCE [LARGE SCALE GENOMIC DNA]</scope>
    <source>
        <strain evidence="3">cv. B73</strain>
    </source>
</reference>
<evidence type="ECO:0000256" key="1">
    <source>
        <dbReference type="SAM" id="MobiDB-lite"/>
    </source>
</evidence>
<proteinExistence type="predicted"/>
<reference evidence="2" key="3">
    <citation type="submission" date="2021-05" db="UniProtKB">
        <authorList>
            <consortium name="EnsemblPlants"/>
        </authorList>
    </citation>
    <scope>IDENTIFICATION</scope>
    <source>
        <strain evidence="2">cv. B73</strain>
    </source>
</reference>
<protein>
    <recommendedName>
        <fullName evidence="4">Pentatricopeptide repeat-containing protein</fullName>
    </recommendedName>
</protein>
<dbReference type="Proteomes" id="UP000007305">
    <property type="component" value="Chromosome 3"/>
</dbReference>
<evidence type="ECO:0000313" key="3">
    <source>
        <dbReference type="Proteomes" id="UP000007305"/>
    </source>
</evidence>
<dbReference type="InParanoid" id="A0A804NBU3"/>
<evidence type="ECO:0008006" key="4">
    <source>
        <dbReference type="Google" id="ProtNLM"/>
    </source>
</evidence>
<dbReference type="AlphaFoldDB" id="A0A804NBU3"/>